<comment type="caution">
    <text evidence="1">The sequence shown here is derived from an EMBL/GenBank/DDBJ whole genome shotgun (WGS) entry which is preliminary data.</text>
</comment>
<evidence type="ECO:0000313" key="1">
    <source>
        <dbReference type="EMBL" id="PPQ29373.1"/>
    </source>
</evidence>
<proteinExistence type="predicted"/>
<gene>
    <name evidence="1" type="ORF">CCS01_21745</name>
</gene>
<protein>
    <recommendedName>
        <fullName evidence="3">Transferrin-binding protein B C-lobe/N-lobe beta barrel domain-containing protein</fullName>
    </recommendedName>
</protein>
<keyword evidence="2" id="KW-1185">Reference proteome</keyword>
<evidence type="ECO:0000313" key="2">
    <source>
        <dbReference type="Proteomes" id="UP000239724"/>
    </source>
</evidence>
<sequence length="158" mass="15944">MNSLSAILRAVPWPVCCAVAVWGCSRPAPPPPATPLATSLAAPPAASYDGHYQGTVKVSAVSFGTDPQTCAVDPPFAMDVRNNAFVYVQPHPQIAGTAPGLTAANTTTTYHGSIAPDGTVSGTSDIYGGTIAGHVAGTHMGGQISGVLCSYTFAADRG</sequence>
<name>A0A2S6N425_RHOGL</name>
<accession>A0A2S6N425</accession>
<dbReference type="EMBL" id="NHRY01000228">
    <property type="protein sequence ID" value="PPQ29373.1"/>
    <property type="molecule type" value="Genomic_DNA"/>
</dbReference>
<evidence type="ECO:0008006" key="3">
    <source>
        <dbReference type="Google" id="ProtNLM"/>
    </source>
</evidence>
<reference evidence="1 2" key="1">
    <citation type="journal article" date="2018" name="Arch. Microbiol.">
        <title>New insights into the metabolic potential of the phototrophic purple bacterium Rhodopila globiformis DSM 161(T) from its draft genome sequence and evidence for a vanadium-dependent nitrogenase.</title>
        <authorList>
            <person name="Imhoff J.F."/>
            <person name="Rahn T."/>
            <person name="Kunzel S."/>
            <person name="Neulinger S.C."/>
        </authorList>
    </citation>
    <scope>NUCLEOTIDE SEQUENCE [LARGE SCALE GENOMIC DNA]</scope>
    <source>
        <strain evidence="1 2">DSM 161</strain>
    </source>
</reference>
<dbReference type="RefSeq" id="WP_104520921.1">
    <property type="nucleotide sequence ID" value="NZ_NHRY01000228.1"/>
</dbReference>
<dbReference type="AlphaFoldDB" id="A0A2S6N425"/>
<dbReference type="Proteomes" id="UP000239724">
    <property type="component" value="Unassembled WGS sequence"/>
</dbReference>
<organism evidence="1 2">
    <name type="scientific">Rhodopila globiformis</name>
    <name type="common">Rhodopseudomonas globiformis</name>
    <dbReference type="NCBI Taxonomy" id="1071"/>
    <lineage>
        <taxon>Bacteria</taxon>
        <taxon>Pseudomonadati</taxon>
        <taxon>Pseudomonadota</taxon>
        <taxon>Alphaproteobacteria</taxon>
        <taxon>Acetobacterales</taxon>
        <taxon>Acetobacteraceae</taxon>
        <taxon>Rhodopila</taxon>
    </lineage>
</organism>